<dbReference type="GO" id="GO:0016899">
    <property type="term" value="F:oxidoreductase activity, acting on the CH-OH group of donors, oxygen as acceptor"/>
    <property type="evidence" value="ECO:0007669"/>
    <property type="project" value="InterPro"/>
</dbReference>
<dbReference type="Gene3D" id="3.30.465.10">
    <property type="match status" value="1"/>
</dbReference>
<dbReference type="InterPro" id="IPR010031">
    <property type="entry name" value="FAD_lactone_oxidase-like"/>
</dbReference>
<comment type="caution">
    <text evidence="3">The sequence shown here is derived from an EMBL/GenBank/DDBJ whole genome shotgun (WGS) entry which is preliminary data.</text>
</comment>
<dbReference type="SUPFAM" id="SSF56176">
    <property type="entry name" value="FAD-binding/transporter-associated domain-like"/>
    <property type="match status" value="1"/>
</dbReference>
<keyword evidence="1" id="KW-0274">FAD</keyword>
<dbReference type="Proteomes" id="UP000294664">
    <property type="component" value="Unassembled WGS sequence"/>
</dbReference>
<organism evidence="3 4">
    <name type="scientific">Aquabacter spiritensis</name>
    <dbReference type="NCBI Taxonomy" id="933073"/>
    <lineage>
        <taxon>Bacteria</taxon>
        <taxon>Pseudomonadati</taxon>
        <taxon>Pseudomonadota</taxon>
        <taxon>Alphaproteobacteria</taxon>
        <taxon>Hyphomicrobiales</taxon>
        <taxon>Xanthobacteraceae</taxon>
        <taxon>Aquabacter</taxon>
    </lineage>
</organism>
<dbReference type="InterPro" id="IPR036318">
    <property type="entry name" value="FAD-bd_PCMH-like_sf"/>
</dbReference>
<evidence type="ECO:0000313" key="3">
    <source>
        <dbReference type="EMBL" id="TCT02154.1"/>
    </source>
</evidence>
<evidence type="ECO:0000313" key="4">
    <source>
        <dbReference type="Proteomes" id="UP000294664"/>
    </source>
</evidence>
<sequence>MTELSGWGRYPRHATRLLHPATPRAVQGLMAQQAGLIARGNGRAYGDAAIGAAATLGTGALDRIRAFDRETGRIRAEAGLLLCDLLALAVPLGLFPPVVPGTMAVTLGGMAAADVHGKNHHRDGGFGDHVEALTLALPGGGTLVCGPNENAAVFRATIGGMGLTGTILDLTFRLRPIATGWIRQNTVATADLDATLAALAAAGTAPYCVAWIDTLARGAGLGRGLVFAGEHAALADLAAGLPTAPRFPAARPAWLAVPCDLPSGTLNRLSVAAFNALYFRAGARQAGAPVLVPWDRYFFPLDAIGGWNRIYGRRGFLQYQFVVPGPGAGALVGAVIERVSHHGAASFLSVLKQLGPGHGALSFPMEGLTLTLDLPAAGPVFALLDELDRLVVAAGGRLYLAKDARQAPATFAAGYPGLPGFQALRRDIGAPGRIASRLSERLAI</sequence>
<keyword evidence="1" id="KW-0285">Flavoprotein</keyword>
<dbReference type="InterPro" id="IPR016166">
    <property type="entry name" value="FAD-bd_PCMH"/>
</dbReference>
<dbReference type="EMBL" id="SMAI01000014">
    <property type="protein sequence ID" value="TCT02154.1"/>
    <property type="molecule type" value="Genomic_DNA"/>
</dbReference>
<keyword evidence="4" id="KW-1185">Reference proteome</keyword>
<dbReference type="PROSITE" id="PS51387">
    <property type="entry name" value="FAD_PCMH"/>
    <property type="match status" value="1"/>
</dbReference>
<dbReference type="InterPro" id="IPR016169">
    <property type="entry name" value="FAD-bd_PCMH_sub2"/>
</dbReference>
<name>A0A4R3LP29_9HYPH</name>
<dbReference type="RefSeq" id="WP_132034213.1">
    <property type="nucleotide sequence ID" value="NZ_SMAI01000014.1"/>
</dbReference>
<protein>
    <submittedName>
        <fullName evidence="3">FAD/FMN-containing dehydrogenase</fullName>
    </submittedName>
</protein>
<dbReference type="Pfam" id="PF01565">
    <property type="entry name" value="FAD_binding_4"/>
    <property type="match status" value="1"/>
</dbReference>
<evidence type="ECO:0000259" key="2">
    <source>
        <dbReference type="PROSITE" id="PS51387"/>
    </source>
</evidence>
<dbReference type="GO" id="GO:0071949">
    <property type="term" value="F:FAD binding"/>
    <property type="evidence" value="ECO:0007669"/>
    <property type="project" value="InterPro"/>
</dbReference>
<dbReference type="OrthoDB" id="143770at2"/>
<dbReference type="InterPro" id="IPR006094">
    <property type="entry name" value="Oxid_FAD_bind_N"/>
</dbReference>
<accession>A0A4R3LP29</accession>
<dbReference type="AlphaFoldDB" id="A0A4R3LP29"/>
<dbReference type="PANTHER" id="PTHR43762:SF1">
    <property type="entry name" value="D-ARABINONO-1,4-LACTONE OXIDASE"/>
    <property type="match status" value="1"/>
</dbReference>
<gene>
    <name evidence="3" type="ORF">EDC64_11414</name>
</gene>
<dbReference type="PANTHER" id="PTHR43762">
    <property type="entry name" value="L-GULONOLACTONE OXIDASE"/>
    <property type="match status" value="1"/>
</dbReference>
<evidence type="ECO:0000256" key="1">
    <source>
        <dbReference type="ARBA" id="ARBA00022827"/>
    </source>
</evidence>
<proteinExistence type="predicted"/>
<feature type="domain" description="FAD-binding PCMH-type" evidence="2">
    <location>
        <begin position="10"/>
        <end position="177"/>
    </location>
</feature>
<reference evidence="3 4" key="1">
    <citation type="submission" date="2019-03" db="EMBL/GenBank/DDBJ databases">
        <title>Genomic Encyclopedia of Type Strains, Phase IV (KMG-IV): sequencing the most valuable type-strain genomes for metagenomic binning, comparative biology and taxonomic classification.</title>
        <authorList>
            <person name="Goeker M."/>
        </authorList>
    </citation>
    <scope>NUCLEOTIDE SEQUENCE [LARGE SCALE GENOMIC DNA]</scope>
    <source>
        <strain evidence="3 4">DSM 9035</strain>
    </source>
</reference>